<dbReference type="GO" id="GO:0036128">
    <property type="term" value="C:CatSper complex"/>
    <property type="evidence" value="ECO:0007669"/>
    <property type="project" value="TreeGrafter"/>
</dbReference>
<accession>A0A812MXU8</accession>
<evidence type="ECO:0000313" key="8">
    <source>
        <dbReference type="EMBL" id="CAE7271162.1"/>
    </source>
</evidence>
<dbReference type="EMBL" id="CAJNIZ010008757">
    <property type="protein sequence ID" value="CAE7271162.1"/>
    <property type="molecule type" value="Genomic_DNA"/>
</dbReference>
<feature type="transmembrane region" description="Helical" evidence="6">
    <location>
        <begin position="214"/>
        <end position="234"/>
    </location>
</feature>
<dbReference type="PANTHER" id="PTHR47131:SF1">
    <property type="entry name" value="CATION CHANNEL SPERM-ASSOCIATED PROTEIN 3"/>
    <property type="match status" value="1"/>
</dbReference>
<dbReference type="GO" id="GO:0006814">
    <property type="term" value="P:sodium ion transport"/>
    <property type="evidence" value="ECO:0007669"/>
    <property type="project" value="TreeGrafter"/>
</dbReference>
<evidence type="ECO:0000256" key="6">
    <source>
        <dbReference type="SAM" id="Phobius"/>
    </source>
</evidence>
<evidence type="ECO:0000256" key="4">
    <source>
        <dbReference type="ARBA" id="ARBA00023136"/>
    </source>
</evidence>
<feature type="non-terminal residue" evidence="8">
    <location>
        <position position="1"/>
    </location>
</feature>
<dbReference type="PANTHER" id="PTHR47131">
    <property type="entry name" value="CATION CHANNEL SPERM-ASSOCIATED PROTEIN 3"/>
    <property type="match status" value="1"/>
</dbReference>
<keyword evidence="9" id="KW-1185">Reference proteome</keyword>
<feature type="domain" description="Ion transport" evidence="7">
    <location>
        <begin position="63"/>
        <end position="311"/>
    </location>
</feature>
<dbReference type="GO" id="GO:0030317">
    <property type="term" value="P:flagellated sperm motility"/>
    <property type="evidence" value="ECO:0007669"/>
    <property type="project" value="TreeGrafter"/>
</dbReference>
<dbReference type="AlphaFoldDB" id="A0A812MXU8"/>
<feature type="transmembrane region" description="Helical" evidence="6">
    <location>
        <begin position="143"/>
        <end position="165"/>
    </location>
</feature>
<reference evidence="8" key="1">
    <citation type="submission" date="2021-02" db="EMBL/GenBank/DDBJ databases">
        <authorList>
            <person name="Dougan E. K."/>
            <person name="Rhodes N."/>
            <person name="Thang M."/>
            <person name="Chan C."/>
        </authorList>
    </citation>
    <scope>NUCLEOTIDE SEQUENCE</scope>
</reference>
<gene>
    <name evidence="8" type="primary">ANKRD17</name>
    <name evidence="8" type="ORF">SPIL2461_LOCUS5963</name>
</gene>
<comment type="subcellular location">
    <subcellularLocation>
        <location evidence="1">Membrane</location>
        <topology evidence="1">Multi-pass membrane protein</topology>
    </subcellularLocation>
</comment>
<name>A0A812MXU8_SYMPI</name>
<dbReference type="OrthoDB" id="191686at2759"/>
<dbReference type="GO" id="GO:0048240">
    <property type="term" value="P:sperm capacitation"/>
    <property type="evidence" value="ECO:0007669"/>
    <property type="project" value="TreeGrafter"/>
</dbReference>
<keyword evidence="4 6" id="KW-0472">Membrane</keyword>
<dbReference type="Proteomes" id="UP000649617">
    <property type="component" value="Unassembled WGS sequence"/>
</dbReference>
<evidence type="ECO:0000259" key="7">
    <source>
        <dbReference type="Pfam" id="PF00520"/>
    </source>
</evidence>
<sequence length="319" mass="36663">MCAEDTRRTTLNSTGSKKKRKSKKNRNTNCQNEAVAYILRESSDGRIKKRSRFSICSEKVAYYLDHIAGALVLLNSVLLMLQLEIEGRQLAWELGVHPTRQNFDSLLPIFQVMDSVFVFIFLAELLIRIFLEKWKFVKDIANYLDFILVAGGLVDLSLTMAPSAAPGDQDMVTLRFVSALKAFRAIRMVRSFRFSPGLRMLVKACQCCLPSLCWSMLLLAVFMCMGALILGNLLQDFIRDESKSMDDRLWVWNRYGTTYRALYTLYEITFAGNWPTNVRPILERVSQSFVIFYFLYITIIVFAVIRVISAIFLKDTLDE</sequence>
<feature type="transmembrane region" description="Helical" evidence="6">
    <location>
        <begin position="60"/>
        <end position="85"/>
    </location>
</feature>
<evidence type="ECO:0000313" key="9">
    <source>
        <dbReference type="Proteomes" id="UP000649617"/>
    </source>
</evidence>
<feature type="compositionally biased region" description="Basic residues" evidence="5">
    <location>
        <begin position="16"/>
        <end position="26"/>
    </location>
</feature>
<evidence type="ECO:0000256" key="5">
    <source>
        <dbReference type="SAM" id="MobiDB-lite"/>
    </source>
</evidence>
<comment type="caution">
    <text evidence="8">The sequence shown here is derived from an EMBL/GenBank/DDBJ whole genome shotgun (WGS) entry which is preliminary data.</text>
</comment>
<feature type="region of interest" description="Disordered" evidence="5">
    <location>
        <begin position="1"/>
        <end position="27"/>
    </location>
</feature>
<dbReference type="GO" id="GO:0001669">
    <property type="term" value="C:acrosomal vesicle"/>
    <property type="evidence" value="ECO:0007669"/>
    <property type="project" value="TreeGrafter"/>
</dbReference>
<feature type="transmembrane region" description="Helical" evidence="6">
    <location>
        <begin position="105"/>
        <end position="131"/>
    </location>
</feature>
<dbReference type="SUPFAM" id="SSF81324">
    <property type="entry name" value="Voltage-gated potassium channels"/>
    <property type="match status" value="1"/>
</dbReference>
<dbReference type="Gene3D" id="1.20.120.350">
    <property type="entry name" value="Voltage-gated potassium channels. Chain C"/>
    <property type="match status" value="1"/>
</dbReference>
<evidence type="ECO:0000256" key="2">
    <source>
        <dbReference type="ARBA" id="ARBA00022692"/>
    </source>
</evidence>
<protein>
    <submittedName>
        <fullName evidence="8">ANKRD17 protein</fullName>
    </submittedName>
</protein>
<dbReference type="GO" id="GO:0005245">
    <property type="term" value="F:voltage-gated calcium channel activity"/>
    <property type="evidence" value="ECO:0007669"/>
    <property type="project" value="TreeGrafter"/>
</dbReference>
<keyword evidence="2 6" id="KW-0812">Transmembrane</keyword>
<feature type="transmembrane region" description="Helical" evidence="6">
    <location>
        <begin position="289"/>
        <end position="313"/>
    </location>
</feature>
<evidence type="ECO:0000256" key="3">
    <source>
        <dbReference type="ARBA" id="ARBA00022989"/>
    </source>
</evidence>
<dbReference type="Gene3D" id="1.10.287.70">
    <property type="match status" value="1"/>
</dbReference>
<evidence type="ECO:0000256" key="1">
    <source>
        <dbReference type="ARBA" id="ARBA00004141"/>
    </source>
</evidence>
<dbReference type="InterPro" id="IPR027359">
    <property type="entry name" value="Volt_channel_dom_sf"/>
</dbReference>
<keyword evidence="3 6" id="KW-1133">Transmembrane helix</keyword>
<proteinExistence type="predicted"/>
<dbReference type="Pfam" id="PF00520">
    <property type="entry name" value="Ion_trans"/>
    <property type="match status" value="1"/>
</dbReference>
<organism evidence="8 9">
    <name type="scientific">Symbiodinium pilosum</name>
    <name type="common">Dinoflagellate</name>
    <dbReference type="NCBI Taxonomy" id="2952"/>
    <lineage>
        <taxon>Eukaryota</taxon>
        <taxon>Sar</taxon>
        <taxon>Alveolata</taxon>
        <taxon>Dinophyceae</taxon>
        <taxon>Suessiales</taxon>
        <taxon>Symbiodiniaceae</taxon>
        <taxon>Symbiodinium</taxon>
    </lineage>
</organism>
<dbReference type="InterPro" id="IPR005821">
    <property type="entry name" value="Ion_trans_dom"/>
</dbReference>